<gene>
    <name evidence="1" type="ORF">Tdes44962_MAKER10075</name>
</gene>
<evidence type="ECO:0000313" key="2">
    <source>
        <dbReference type="Proteomes" id="UP001138500"/>
    </source>
</evidence>
<accession>A0A9W7SPD1</accession>
<keyword evidence="2" id="KW-1185">Reference proteome</keyword>
<reference evidence="1 2" key="2">
    <citation type="journal article" date="2021" name="Curr. Genet.">
        <title>Genetic response to nitrogen starvation in the aggressive Eucalyptus foliar pathogen Teratosphaeria destructans.</title>
        <authorList>
            <person name="Havenga M."/>
            <person name="Wingfield B.D."/>
            <person name="Wingfield M.J."/>
            <person name="Dreyer L.L."/>
            <person name="Roets F."/>
            <person name="Aylward J."/>
        </authorList>
    </citation>
    <scope>NUCLEOTIDE SEQUENCE [LARGE SCALE GENOMIC DNA]</scope>
    <source>
        <strain evidence="1">CMW44962</strain>
    </source>
</reference>
<evidence type="ECO:0000313" key="1">
    <source>
        <dbReference type="EMBL" id="KAH9826139.1"/>
    </source>
</evidence>
<dbReference type="OrthoDB" id="3945212at2759"/>
<dbReference type="EMBL" id="RIBY02002024">
    <property type="protein sequence ID" value="KAH9826139.1"/>
    <property type="molecule type" value="Genomic_DNA"/>
</dbReference>
<sequence>MRPNPLLLQAAIAFAPIHAQPAQAKPAHAIRAQAATTAPSSSPLTLATSFTSLAKRHHLGRAVVETGEFTAADGGVYGVTVSNGYAVVDGKTLAPGQEALIGNEIVSEGRSGIVANGQTLVLSTVSLTPTASTTTAAGSGSSAGSAMTSSTGSGVASAASSGSSSSSQAAAAPAMATGYGGLAAAGGLIALFAL</sequence>
<organism evidence="1 2">
    <name type="scientific">Teratosphaeria destructans</name>
    <dbReference type="NCBI Taxonomy" id="418781"/>
    <lineage>
        <taxon>Eukaryota</taxon>
        <taxon>Fungi</taxon>
        <taxon>Dikarya</taxon>
        <taxon>Ascomycota</taxon>
        <taxon>Pezizomycotina</taxon>
        <taxon>Dothideomycetes</taxon>
        <taxon>Dothideomycetidae</taxon>
        <taxon>Mycosphaerellales</taxon>
        <taxon>Teratosphaeriaceae</taxon>
        <taxon>Teratosphaeria</taxon>
    </lineage>
</organism>
<name>A0A9W7SPD1_9PEZI</name>
<reference evidence="1 2" key="1">
    <citation type="journal article" date="2018" name="IMA Fungus">
        <title>IMA Genome-F 10: Nine draft genome sequences of Claviceps purpurea s.lat., including C. arundinis, C. humidiphila, and C. cf. spartinae, pseudomolecules for the pitch canker pathogen Fusarium circinatum, draft genome of Davidsoniella eucalypti, Grosmannia galeiformis, Quambalaria eucalypti, and Teratosphaeria destructans.</title>
        <authorList>
            <person name="Wingfield B.D."/>
            <person name="Liu M."/>
            <person name="Nguyen H.D."/>
            <person name="Lane F.A."/>
            <person name="Morgan S.W."/>
            <person name="De Vos L."/>
            <person name="Wilken P.M."/>
            <person name="Duong T.A."/>
            <person name="Aylward J."/>
            <person name="Coetzee M.P."/>
            <person name="Dadej K."/>
            <person name="De Beer Z.W."/>
            <person name="Findlay W."/>
            <person name="Havenga M."/>
            <person name="Kolarik M."/>
            <person name="Menzies J.G."/>
            <person name="Naidoo K."/>
            <person name="Pochopski O."/>
            <person name="Shoukouhi P."/>
            <person name="Santana Q.C."/>
            <person name="Seifert K.A."/>
            <person name="Soal N."/>
            <person name="Steenkamp E.T."/>
            <person name="Tatham C.T."/>
            <person name="van der Nest M.A."/>
            <person name="Wingfield M.J."/>
        </authorList>
    </citation>
    <scope>NUCLEOTIDE SEQUENCE [LARGE SCALE GENOMIC DNA]</scope>
    <source>
        <strain evidence="1">CMW44962</strain>
    </source>
</reference>
<proteinExistence type="predicted"/>
<comment type="caution">
    <text evidence="1">The sequence shown here is derived from an EMBL/GenBank/DDBJ whole genome shotgun (WGS) entry which is preliminary data.</text>
</comment>
<protein>
    <submittedName>
        <fullName evidence="1">Uncharacterized protein</fullName>
    </submittedName>
</protein>
<dbReference type="AlphaFoldDB" id="A0A9W7SPD1"/>
<dbReference type="Proteomes" id="UP001138500">
    <property type="component" value="Unassembled WGS sequence"/>
</dbReference>